<dbReference type="Proteomes" id="UP000008022">
    <property type="component" value="Unassembled WGS sequence"/>
</dbReference>
<accession>A0A0E0P884</accession>
<dbReference type="EnsemblPlants" id="ORUFI04G11390.1">
    <property type="protein sequence ID" value="ORUFI04G11390.1"/>
    <property type="gene ID" value="ORUFI04G11390"/>
</dbReference>
<dbReference type="HOGENOM" id="CLU_1263330_0_0_1"/>
<reference evidence="1" key="2">
    <citation type="submission" date="2015-06" db="UniProtKB">
        <authorList>
            <consortium name="EnsemblPlants"/>
        </authorList>
    </citation>
    <scope>IDENTIFICATION</scope>
</reference>
<dbReference type="OMA" id="DNWHEIT"/>
<protein>
    <submittedName>
        <fullName evidence="1">Uncharacterized protein</fullName>
    </submittedName>
</protein>
<sequence>MSIFDHRQSSPRTVTASLPFSNNRLATDEFVTLSLGIRDVHEIKNPTGALSFDPWRNWYFVAKYFYRSYMVLEDEDTCEQSFQGDNWHEITDNLTYVISPAARPVCMRRAFYWCADGKFNLDMILQFSLYDEKFRLELFPLGSTMVTLWNWQEIWQLVDEGSITSMVTALRHHCLLRGDWLLGTKMLIAVDNVKRYQCYEWSETMLEVVDMGVELDYER</sequence>
<evidence type="ECO:0000313" key="2">
    <source>
        <dbReference type="Proteomes" id="UP000008022"/>
    </source>
</evidence>
<keyword evidence="2" id="KW-1185">Reference proteome</keyword>
<reference evidence="2" key="1">
    <citation type="submission" date="2013-06" db="EMBL/GenBank/DDBJ databases">
        <authorList>
            <person name="Zhao Q."/>
        </authorList>
    </citation>
    <scope>NUCLEOTIDE SEQUENCE</scope>
    <source>
        <strain evidence="2">cv. W1943</strain>
    </source>
</reference>
<dbReference type="AlphaFoldDB" id="A0A0E0P884"/>
<dbReference type="Gramene" id="ORUFI04G11390.1">
    <property type="protein sequence ID" value="ORUFI04G11390.1"/>
    <property type="gene ID" value="ORUFI04G11390"/>
</dbReference>
<name>A0A0E0P884_ORYRU</name>
<proteinExistence type="predicted"/>
<evidence type="ECO:0000313" key="1">
    <source>
        <dbReference type="EnsemblPlants" id="ORUFI04G11390.1"/>
    </source>
</evidence>
<organism evidence="1 2">
    <name type="scientific">Oryza rufipogon</name>
    <name type="common">Brownbeard rice</name>
    <name type="synonym">Asian wild rice</name>
    <dbReference type="NCBI Taxonomy" id="4529"/>
    <lineage>
        <taxon>Eukaryota</taxon>
        <taxon>Viridiplantae</taxon>
        <taxon>Streptophyta</taxon>
        <taxon>Embryophyta</taxon>
        <taxon>Tracheophyta</taxon>
        <taxon>Spermatophyta</taxon>
        <taxon>Magnoliopsida</taxon>
        <taxon>Liliopsida</taxon>
        <taxon>Poales</taxon>
        <taxon>Poaceae</taxon>
        <taxon>BOP clade</taxon>
        <taxon>Oryzoideae</taxon>
        <taxon>Oryzeae</taxon>
        <taxon>Oryzinae</taxon>
        <taxon>Oryza</taxon>
    </lineage>
</organism>